<reference evidence="3" key="2">
    <citation type="submission" date="2025-05" db="UniProtKB">
        <authorList>
            <consortium name="EnsemblMetazoa"/>
        </authorList>
    </citation>
    <scope>IDENTIFICATION</scope>
    <source>
        <strain evidence="3">Foshan</strain>
    </source>
</reference>
<dbReference type="PROSITE" id="PS51257">
    <property type="entry name" value="PROKAR_LIPOPROTEIN"/>
    <property type="match status" value="1"/>
</dbReference>
<evidence type="ECO:0000313" key="3">
    <source>
        <dbReference type="EnsemblMetazoa" id="AALFPA23_009837.P13610"/>
    </source>
</evidence>
<keyword evidence="4" id="KW-1185">Reference proteome</keyword>
<sequence length="761" mass="83604">MKMRHSKKVISAWWFAILMLSCFDQIQAQQRICIRCTDCPEEVSGLETTVSCGSISIPDNCAIFINREGLVERGCLGNPNIIIRLKSCAEARCNTDRVPICEECSDLETCRSVPCGKLDDECYASKSDDRRGCTSDGYYDADLDGFETCETDRCNRVPSCVVCNSAKQSDANCLDKPEEFIASCPNHGIIKEENCYRQVDGDQFQLGCTSASDSPVICEGESVPCRKCEADNCNAKAFQTCYVCNNEINCPQNQLFANQVQSLPCSEYNAGCVMGYDYDTKYTLRDCSDQLPAAMLGDIVVPCDTPNCNFAEFPSHLKCYQETLGEVEFCRSPDATKCFTVDDQLGNKIRGCNTDEDFADICKELENCSVCSSDGCNEDTVPVECVICSGLDQCRNDPQRRVCEDAKFYEGCYTYLGSGSLEKGCLNELTSGGTTSDAKEACGTDNALCHKCSEPNCNAVHCLKCDSKIDDECVEGDPDAVEYEVCSPEDKCLMFKDDQGYTKRGCTSNFDAPGVETTDPGKNFGLVPSEAIKCYQCNENCDDLSDEQLKYCSRNSVLGCYYIYDGFSVTRRGCLSEEGLGCGNDQNCFDCADKDGCNAEKINECYHCTFDDSEGDCVSSGDAATCSTTGNCVVYINAEGKFVRGCENDIPPAESPTCAKPCHGDKCNNNDVCDATTDCNGICSVASAADKCLRYQNVDQVQTGCSEFRDETCGLDTEHCYACDQNLCNGEGMYLITKKNNFGSHQEFRCHCNKFNFKLLD</sequence>
<reference evidence="4" key="1">
    <citation type="journal article" date="2015" name="Proc. Natl. Acad. Sci. U.S.A.">
        <title>Genome sequence of the Asian Tiger mosquito, Aedes albopictus, reveals insights into its biology, genetics, and evolution.</title>
        <authorList>
            <person name="Chen X.G."/>
            <person name="Jiang X."/>
            <person name="Gu J."/>
            <person name="Xu M."/>
            <person name="Wu Y."/>
            <person name="Deng Y."/>
            <person name="Zhang C."/>
            <person name="Bonizzoni M."/>
            <person name="Dermauw W."/>
            <person name="Vontas J."/>
            <person name="Armbruster P."/>
            <person name="Huang X."/>
            <person name="Yang Y."/>
            <person name="Zhang H."/>
            <person name="He W."/>
            <person name="Peng H."/>
            <person name="Liu Y."/>
            <person name="Wu K."/>
            <person name="Chen J."/>
            <person name="Lirakis M."/>
            <person name="Topalis P."/>
            <person name="Van Leeuwen T."/>
            <person name="Hall A.B."/>
            <person name="Jiang X."/>
            <person name="Thorpe C."/>
            <person name="Mueller R.L."/>
            <person name="Sun C."/>
            <person name="Waterhouse R.M."/>
            <person name="Yan G."/>
            <person name="Tu Z.J."/>
            <person name="Fang X."/>
            <person name="James A.A."/>
        </authorList>
    </citation>
    <scope>NUCLEOTIDE SEQUENCE [LARGE SCALE GENOMIC DNA]</scope>
    <source>
        <strain evidence="4">Foshan</strain>
    </source>
</reference>
<dbReference type="Pfam" id="PF05444">
    <property type="entry name" value="DUF753"/>
    <property type="match status" value="2"/>
</dbReference>
<evidence type="ECO:0000256" key="1">
    <source>
        <dbReference type="SAM" id="SignalP"/>
    </source>
</evidence>
<organism evidence="3 4">
    <name type="scientific">Aedes albopictus</name>
    <name type="common">Asian tiger mosquito</name>
    <name type="synonym">Stegomyia albopicta</name>
    <dbReference type="NCBI Taxonomy" id="7160"/>
    <lineage>
        <taxon>Eukaryota</taxon>
        <taxon>Metazoa</taxon>
        <taxon>Ecdysozoa</taxon>
        <taxon>Arthropoda</taxon>
        <taxon>Hexapoda</taxon>
        <taxon>Insecta</taxon>
        <taxon>Pterygota</taxon>
        <taxon>Neoptera</taxon>
        <taxon>Endopterygota</taxon>
        <taxon>Diptera</taxon>
        <taxon>Nematocera</taxon>
        <taxon>Culicoidea</taxon>
        <taxon>Culicidae</taxon>
        <taxon>Culicinae</taxon>
        <taxon>Aedini</taxon>
        <taxon>Aedes</taxon>
        <taxon>Stegomyia</taxon>
    </lineage>
</organism>
<protein>
    <recommendedName>
        <fullName evidence="2">DUF753 domain-containing protein</fullName>
    </recommendedName>
</protein>
<keyword evidence="1" id="KW-0732">Signal</keyword>
<evidence type="ECO:0000313" key="4">
    <source>
        <dbReference type="Proteomes" id="UP000069940"/>
    </source>
</evidence>
<dbReference type="InterPro" id="IPR008472">
    <property type="entry name" value="DUF753"/>
</dbReference>
<name>A0ABM1YJW4_AEDAL</name>
<dbReference type="RefSeq" id="XP_062703753.1">
    <property type="nucleotide sequence ID" value="XM_062847769.1"/>
</dbReference>
<dbReference type="EnsemblMetazoa" id="AALFPA23_009837.R13610">
    <property type="protein sequence ID" value="AALFPA23_009837.P13610"/>
    <property type="gene ID" value="AALFPA23_009837"/>
</dbReference>
<dbReference type="Proteomes" id="UP000069940">
    <property type="component" value="Unassembled WGS sequence"/>
</dbReference>
<feature type="domain" description="DUF753" evidence="2">
    <location>
        <begin position="461"/>
        <end position="512"/>
    </location>
</feature>
<dbReference type="PANTHER" id="PTHR21721">
    <property type="entry name" value="GH09876P-RELATED"/>
    <property type="match status" value="1"/>
</dbReference>
<proteinExistence type="predicted"/>
<evidence type="ECO:0000259" key="2">
    <source>
        <dbReference type="Pfam" id="PF05444"/>
    </source>
</evidence>
<accession>A0ABM1YJW4</accession>
<feature type="domain" description="DUF753" evidence="2">
    <location>
        <begin position="384"/>
        <end position="458"/>
    </location>
</feature>
<feature type="signal peptide" evidence="1">
    <location>
        <begin position="1"/>
        <end position="28"/>
    </location>
</feature>
<feature type="chain" id="PRO_5046846445" description="DUF753 domain-containing protein" evidence="1">
    <location>
        <begin position="29"/>
        <end position="761"/>
    </location>
</feature>
<dbReference type="GeneID" id="134286192"/>